<dbReference type="InterPro" id="IPR056924">
    <property type="entry name" value="SH3_Tf2-1"/>
</dbReference>
<dbReference type="PROSITE" id="PS00598">
    <property type="entry name" value="CHROMO_1"/>
    <property type="match status" value="1"/>
</dbReference>
<dbReference type="PANTHER" id="PTHR22812">
    <property type="entry name" value="CHROMOBOX PROTEIN"/>
    <property type="match status" value="1"/>
</dbReference>
<organism evidence="4 5">
    <name type="scientific">Dacryopinax primogenitus (strain DJM 731)</name>
    <name type="common">Brown rot fungus</name>
    <dbReference type="NCBI Taxonomy" id="1858805"/>
    <lineage>
        <taxon>Eukaryota</taxon>
        <taxon>Fungi</taxon>
        <taxon>Dikarya</taxon>
        <taxon>Basidiomycota</taxon>
        <taxon>Agaricomycotina</taxon>
        <taxon>Dacrymycetes</taxon>
        <taxon>Dacrymycetales</taxon>
        <taxon>Dacrymycetaceae</taxon>
        <taxon>Dacryopinax</taxon>
    </lineage>
</organism>
<dbReference type="OMA" id="WERAEDS"/>
<comment type="subcellular location">
    <subcellularLocation>
        <location evidence="1">Nucleus</location>
    </subcellularLocation>
</comment>
<dbReference type="Pfam" id="PF00385">
    <property type="entry name" value="Chromo"/>
    <property type="match status" value="1"/>
</dbReference>
<dbReference type="SUPFAM" id="SSF54160">
    <property type="entry name" value="Chromo domain-like"/>
    <property type="match status" value="1"/>
</dbReference>
<dbReference type="Pfam" id="PF24626">
    <property type="entry name" value="SH3_Tf2-1"/>
    <property type="match status" value="1"/>
</dbReference>
<keyword evidence="2" id="KW-0539">Nucleus</keyword>
<dbReference type="EMBL" id="JH795862">
    <property type="protein sequence ID" value="EJU02070.1"/>
    <property type="molecule type" value="Genomic_DNA"/>
</dbReference>
<evidence type="ECO:0000256" key="1">
    <source>
        <dbReference type="ARBA" id="ARBA00004123"/>
    </source>
</evidence>
<dbReference type="Gene3D" id="2.40.50.40">
    <property type="match status" value="1"/>
</dbReference>
<dbReference type="GO" id="GO:0005634">
    <property type="term" value="C:nucleus"/>
    <property type="evidence" value="ECO:0007669"/>
    <property type="project" value="UniProtKB-SubCell"/>
</dbReference>
<accession>M5G1I2</accession>
<evidence type="ECO:0000313" key="5">
    <source>
        <dbReference type="Proteomes" id="UP000030653"/>
    </source>
</evidence>
<reference evidence="4 5" key="1">
    <citation type="journal article" date="2012" name="Science">
        <title>The Paleozoic origin of enzymatic lignin decomposition reconstructed from 31 fungal genomes.</title>
        <authorList>
            <person name="Floudas D."/>
            <person name="Binder M."/>
            <person name="Riley R."/>
            <person name="Barry K."/>
            <person name="Blanchette R.A."/>
            <person name="Henrissat B."/>
            <person name="Martinez A.T."/>
            <person name="Otillar R."/>
            <person name="Spatafora J.W."/>
            <person name="Yadav J.S."/>
            <person name="Aerts A."/>
            <person name="Benoit I."/>
            <person name="Boyd A."/>
            <person name="Carlson A."/>
            <person name="Copeland A."/>
            <person name="Coutinho P.M."/>
            <person name="de Vries R.P."/>
            <person name="Ferreira P."/>
            <person name="Findley K."/>
            <person name="Foster B."/>
            <person name="Gaskell J."/>
            <person name="Glotzer D."/>
            <person name="Gorecki P."/>
            <person name="Heitman J."/>
            <person name="Hesse C."/>
            <person name="Hori C."/>
            <person name="Igarashi K."/>
            <person name="Jurgens J.A."/>
            <person name="Kallen N."/>
            <person name="Kersten P."/>
            <person name="Kohler A."/>
            <person name="Kuees U."/>
            <person name="Kumar T.K.A."/>
            <person name="Kuo A."/>
            <person name="LaButti K."/>
            <person name="Larrondo L.F."/>
            <person name="Lindquist E."/>
            <person name="Ling A."/>
            <person name="Lombard V."/>
            <person name="Lucas S."/>
            <person name="Lundell T."/>
            <person name="Martin R."/>
            <person name="McLaughlin D.J."/>
            <person name="Morgenstern I."/>
            <person name="Morin E."/>
            <person name="Murat C."/>
            <person name="Nagy L.G."/>
            <person name="Nolan M."/>
            <person name="Ohm R.A."/>
            <person name="Patyshakuliyeva A."/>
            <person name="Rokas A."/>
            <person name="Ruiz-Duenas F.J."/>
            <person name="Sabat G."/>
            <person name="Salamov A."/>
            <person name="Samejima M."/>
            <person name="Schmutz J."/>
            <person name="Slot J.C."/>
            <person name="St John F."/>
            <person name="Stenlid J."/>
            <person name="Sun H."/>
            <person name="Sun S."/>
            <person name="Syed K."/>
            <person name="Tsang A."/>
            <person name="Wiebenga A."/>
            <person name="Young D."/>
            <person name="Pisabarro A."/>
            <person name="Eastwood D.C."/>
            <person name="Martin F."/>
            <person name="Cullen D."/>
            <person name="Grigoriev I.V."/>
            <person name="Hibbett D.S."/>
        </authorList>
    </citation>
    <scope>NUCLEOTIDE SEQUENCE [LARGE SCALE GENOMIC DNA]</scope>
    <source>
        <strain evidence="4 5">DJM-731 SS1</strain>
    </source>
</reference>
<dbReference type="InterPro" id="IPR051219">
    <property type="entry name" value="Heterochromatin_chromo-domain"/>
</dbReference>
<name>M5G1I2_DACPD</name>
<dbReference type="InterPro" id="IPR023779">
    <property type="entry name" value="Chromodomain_CS"/>
</dbReference>
<feature type="domain" description="Chromo" evidence="3">
    <location>
        <begin position="90"/>
        <end position="149"/>
    </location>
</feature>
<dbReference type="PROSITE" id="PS50013">
    <property type="entry name" value="CHROMO_2"/>
    <property type="match status" value="1"/>
</dbReference>
<proteinExistence type="predicted"/>
<evidence type="ECO:0000313" key="4">
    <source>
        <dbReference type="EMBL" id="EJU02070.1"/>
    </source>
</evidence>
<sequence>MQEGDKVWLDLRNIQTTWPTKKLDDKWFGPFEIKLQVNLNAYRLKLLKHFLVHPVFHVSKLQRYFPNDIKGQTVMKPPPPIIHKDTLRSFEVEQIEDSKFQYAKLYYRVKWKGYPSSESTWEPKDNLCGAAWPIREFHQQYPEAPQQLSATDFAQLLFHPLENFTKLPKQVLFNWTEGRAN</sequence>
<protein>
    <recommendedName>
        <fullName evidence="3">Chromo domain-containing protein</fullName>
    </recommendedName>
</protein>
<dbReference type="GO" id="GO:0006338">
    <property type="term" value="P:chromatin remodeling"/>
    <property type="evidence" value="ECO:0007669"/>
    <property type="project" value="UniProtKB-ARBA"/>
</dbReference>
<dbReference type="SMART" id="SM00298">
    <property type="entry name" value="CHROMO"/>
    <property type="match status" value="1"/>
</dbReference>
<dbReference type="AlphaFoldDB" id="M5G1I2"/>
<dbReference type="GeneID" id="63683438"/>
<dbReference type="OrthoDB" id="2630497at2759"/>
<dbReference type="CDD" id="cd00024">
    <property type="entry name" value="CD_CSD"/>
    <property type="match status" value="1"/>
</dbReference>
<dbReference type="RefSeq" id="XP_040628967.1">
    <property type="nucleotide sequence ID" value="XM_040768376.1"/>
</dbReference>
<dbReference type="HOGENOM" id="CLU_000384_6_4_1"/>
<dbReference type="Proteomes" id="UP000030653">
    <property type="component" value="Unassembled WGS sequence"/>
</dbReference>
<evidence type="ECO:0000259" key="3">
    <source>
        <dbReference type="PROSITE" id="PS50013"/>
    </source>
</evidence>
<dbReference type="InterPro" id="IPR023780">
    <property type="entry name" value="Chromo_domain"/>
</dbReference>
<dbReference type="InterPro" id="IPR016197">
    <property type="entry name" value="Chromo-like_dom_sf"/>
</dbReference>
<dbReference type="STRING" id="1858805.M5G1I2"/>
<dbReference type="InterPro" id="IPR000953">
    <property type="entry name" value="Chromo/chromo_shadow_dom"/>
</dbReference>
<gene>
    <name evidence="4" type="ORF">DACRYDRAFT_107017</name>
</gene>
<keyword evidence="5" id="KW-1185">Reference proteome</keyword>
<evidence type="ECO:0000256" key="2">
    <source>
        <dbReference type="ARBA" id="ARBA00023242"/>
    </source>
</evidence>